<dbReference type="PANTHER" id="PTHR11963:SF16">
    <property type="entry name" value="CYTOSOL AMINOPEPTIDASE"/>
    <property type="match status" value="1"/>
</dbReference>
<feature type="domain" description="Cytosol aminopeptidase" evidence="5">
    <location>
        <begin position="31"/>
        <end position="342"/>
    </location>
</feature>
<keyword evidence="3" id="KW-0645">Protease</keyword>
<dbReference type="Gene3D" id="3.40.630.10">
    <property type="entry name" value="Zn peptidases"/>
    <property type="match status" value="1"/>
</dbReference>
<dbReference type="GO" id="GO:0004177">
    <property type="term" value="F:aminopeptidase activity"/>
    <property type="evidence" value="ECO:0007669"/>
    <property type="project" value="UniProtKB-KW"/>
</dbReference>
<comment type="similarity">
    <text evidence="1">Belongs to the peptidase M17 family.</text>
</comment>
<dbReference type="AlphaFoldDB" id="A0ABD0Y6Q9"/>
<evidence type="ECO:0000313" key="7">
    <source>
        <dbReference type="Proteomes" id="UP001558652"/>
    </source>
</evidence>
<evidence type="ECO:0000313" key="6">
    <source>
        <dbReference type="EMBL" id="KAL1122886.1"/>
    </source>
</evidence>
<proteinExistence type="inferred from homology"/>
<dbReference type="CDD" id="cd00433">
    <property type="entry name" value="Peptidase_M17"/>
    <property type="match status" value="1"/>
</dbReference>
<dbReference type="InterPro" id="IPR011356">
    <property type="entry name" value="Leucine_aapep/pepB"/>
</dbReference>
<dbReference type="Pfam" id="PF00883">
    <property type="entry name" value="Peptidase_M17"/>
    <property type="match status" value="1"/>
</dbReference>
<keyword evidence="7" id="KW-1185">Reference proteome</keyword>
<reference evidence="6 7" key="1">
    <citation type="submission" date="2024-07" db="EMBL/GenBank/DDBJ databases">
        <title>Chromosome-level genome assembly of the water stick insect Ranatra chinensis (Heteroptera: Nepidae).</title>
        <authorList>
            <person name="Liu X."/>
        </authorList>
    </citation>
    <scope>NUCLEOTIDE SEQUENCE [LARGE SCALE GENOMIC DNA]</scope>
    <source>
        <strain evidence="6">Cailab_2021Rc</strain>
        <tissue evidence="6">Muscle</tissue>
    </source>
</reference>
<sequence>MNRTPESSLCLYDDPDMAGWERGAFKAEAQNIARKLEDTPPNAMTPAIFSQEAMEILCPCEVQVVAHDRDWLEDKCMNAFITLARSSCDPPIMLELSYCGGAEDDKPVVIVGKGTTFDCGGLCLQRGGDMSECRADMAGAAVIVATLKALAMLKVPINVNALIPLYENMPGGMAIKPGDVVTGLCGKNIRVTDTSKEARVILTDPLTFSSNYKPCLVINVATLTAGVRTALGTSSTGVFTTSDVVWNELSRAGAETGDRVWRLPLWKHFTSNIKSYDSVDVDNVGNGRGGDPCVGAAFLREFAPPIDFLHLDITGTGMLASDPSHPYLREGYMTGRPTRTLVQFLYQMACPMDKSDDGR</sequence>
<dbReference type="GO" id="GO:0006508">
    <property type="term" value="P:proteolysis"/>
    <property type="evidence" value="ECO:0007669"/>
    <property type="project" value="UniProtKB-KW"/>
</dbReference>
<evidence type="ECO:0000256" key="2">
    <source>
        <dbReference type="ARBA" id="ARBA00022438"/>
    </source>
</evidence>
<protein>
    <recommendedName>
        <fullName evidence="5">Cytosol aminopeptidase domain-containing protein</fullName>
    </recommendedName>
</protein>
<evidence type="ECO:0000259" key="5">
    <source>
        <dbReference type="Pfam" id="PF00883"/>
    </source>
</evidence>
<dbReference type="EMBL" id="JBFDAA010000013">
    <property type="protein sequence ID" value="KAL1122886.1"/>
    <property type="molecule type" value="Genomic_DNA"/>
</dbReference>
<organism evidence="6 7">
    <name type="scientific">Ranatra chinensis</name>
    <dbReference type="NCBI Taxonomy" id="642074"/>
    <lineage>
        <taxon>Eukaryota</taxon>
        <taxon>Metazoa</taxon>
        <taxon>Ecdysozoa</taxon>
        <taxon>Arthropoda</taxon>
        <taxon>Hexapoda</taxon>
        <taxon>Insecta</taxon>
        <taxon>Pterygota</taxon>
        <taxon>Neoptera</taxon>
        <taxon>Paraneoptera</taxon>
        <taxon>Hemiptera</taxon>
        <taxon>Heteroptera</taxon>
        <taxon>Panheteroptera</taxon>
        <taxon>Nepomorpha</taxon>
        <taxon>Nepidae</taxon>
        <taxon>Ranatrinae</taxon>
        <taxon>Ranatra</taxon>
    </lineage>
</organism>
<dbReference type="Proteomes" id="UP001558652">
    <property type="component" value="Unassembled WGS sequence"/>
</dbReference>
<accession>A0ABD0Y6Q9</accession>
<dbReference type="InterPro" id="IPR000819">
    <property type="entry name" value="Peptidase_M17_C"/>
</dbReference>
<dbReference type="PRINTS" id="PR00481">
    <property type="entry name" value="LAMNOPPTDASE"/>
</dbReference>
<keyword evidence="4" id="KW-0378">Hydrolase</keyword>
<gene>
    <name evidence="6" type="ORF">AAG570_003212</name>
</gene>
<evidence type="ECO:0000256" key="1">
    <source>
        <dbReference type="ARBA" id="ARBA00009528"/>
    </source>
</evidence>
<dbReference type="SUPFAM" id="SSF53187">
    <property type="entry name" value="Zn-dependent exopeptidases"/>
    <property type="match status" value="1"/>
</dbReference>
<name>A0ABD0Y6Q9_9HEMI</name>
<comment type="caution">
    <text evidence="6">The sequence shown here is derived from an EMBL/GenBank/DDBJ whole genome shotgun (WGS) entry which is preliminary data.</text>
</comment>
<evidence type="ECO:0000256" key="4">
    <source>
        <dbReference type="ARBA" id="ARBA00022801"/>
    </source>
</evidence>
<keyword evidence="2" id="KW-0031">Aminopeptidase</keyword>
<evidence type="ECO:0000256" key="3">
    <source>
        <dbReference type="ARBA" id="ARBA00022670"/>
    </source>
</evidence>
<dbReference type="PANTHER" id="PTHR11963">
    <property type="entry name" value="LEUCINE AMINOPEPTIDASE-RELATED"/>
    <property type="match status" value="1"/>
</dbReference>